<proteinExistence type="predicted"/>
<dbReference type="Gene3D" id="3.90.190.10">
    <property type="entry name" value="Protein tyrosine phosphatase superfamily"/>
    <property type="match status" value="1"/>
</dbReference>
<sequence>MSSRDVEDVAIEEGETPLIRLPPPFIYTPSLANLRDVGGLLVSSGDDLAVKRGILYRGADPSFVTEEELAFLNGELGITHIYDLRSEPEFERQGDALIDWEARIRKFNEGGGGKIQRHWTPVFKTEDYSPESIALRFRDYGSTDSSSGFTRAYTEILLHGGPSYNMILKHLSSPSPTGILIHCTAGKDRTGVLIALILRLLGVQVETVCKEYELTEVGLSSKKKGFVERIMSSGAFEGEEGRRAAERMTSARAESMRATLAMVDEKWGGVEGYVKEICGADDAMLAGLRGNLIVSVEELEGGAGVSVL</sequence>
<name>A0A4Z1PE37_9PEZI</name>
<dbReference type="PANTHER" id="PTHR31126">
    <property type="entry name" value="TYROSINE-PROTEIN PHOSPHATASE"/>
    <property type="match status" value="1"/>
</dbReference>
<feature type="domain" description="Tyrosine specific protein phosphatases" evidence="1">
    <location>
        <begin position="162"/>
        <end position="227"/>
    </location>
</feature>
<dbReference type="InterPro" id="IPR016130">
    <property type="entry name" value="Tyr_Pase_AS"/>
</dbReference>
<accession>A0A4Z1PE37</accession>
<reference evidence="2 3" key="1">
    <citation type="submission" date="2019-04" db="EMBL/GenBank/DDBJ databases">
        <title>High contiguity whole genome sequence and gene annotation resource for two Venturia nashicola isolates.</title>
        <authorList>
            <person name="Prokchorchik M."/>
            <person name="Won K."/>
            <person name="Lee Y."/>
            <person name="Choi E.D."/>
            <person name="Segonzac C."/>
            <person name="Sohn K.H."/>
        </authorList>
    </citation>
    <scope>NUCLEOTIDE SEQUENCE [LARGE SCALE GENOMIC DNA]</scope>
    <source>
        <strain evidence="2 3">PRI2</strain>
    </source>
</reference>
<dbReference type="PROSITE" id="PS50056">
    <property type="entry name" value="TYR_PHOSPHATASE_2"/>
    <property type="match status" value="1"/>
</dbReference>
<dbReference type="SUPFAM" id="SSF52799">
    <property type="entry name" value="(Phosphotyrosine protein) phosphatases II"/>
    <property type="match status" value="1"/>
</dbReference>
<comment type="caution">
    <text evidence="2">The sequence shown here is derived from an EMBL/GenBank/DDBJ whole genome shotgun (WGS) entry which is preliminary data.</text>
</comment>
<protein>
    <recommendedName>
        <fullName evidence="1">Tyrosine specific protein phosphatases domain-containing protein</fullName>
    </recommendedName>
</protein>
<evidence type="ECO:0000259" key="1">
    <source>
        <dbReference type="PROSITE" id="PS50056"/>
    </source>
</evidence>
<dbReference type="InterPro" id="IPR029021">
    <property type="entry name" value="Prot-tyrosine_phosphatase-like"/>
</dbReference>
<dbReference type="InterPro" id="IPR000387">
    <property type="entry name" value="Tyr_Pase_dom"/>
</dbReference>
<dbReference type="Pfam" id="PF13350">
    <property type="entry name" value="Y_phosphatase3"/>
    <property type="match status" value="1"/>
</dbReference>
<organism evidence="2 3">
    <name type="scientific">Venturia nashicola</name>
    <dbReference type="NCBI Taxonomy" id="86259"/>
    <lineage>
        <taxon>Eukaryota</taxon>
        <taxon>Fungi</taxon>
        <taxon>Dikarya</taxon>
        <taxon>Ascomycota</taxon>
        <taxon>Pezizomycotina</taxon>
        <taxon>Dothideomycetes</taxon>
        <taxon>Pleosporomycetidae</taxon>
        <taxon>Venturiales</taxon>
        <taxon>Venturiaceae</taxon>
        <taxon>Venturia</taxon>
    </lineage>
</organism>
<dbReference type="STRING" id="86259.A0A4Z1PE37"/>
<evidence type="ECO:0000313" key="3">
    <source>
        <dbReference type="Proteomes" id="UP000298493"/>
    </source>
</evidence>
<dbReference type="Proteomes" id="UP000298493">
    <property type="component" value="Unassembled WGS sequence"/>
</dbReference>
<dbReference type="EMBL" id="SNSC02000002">
    <property type="protein sequence ID" value="TID27040.1"/>
    <property type="molecule type" value="Genomic_DNA"/>
</dbReference>
<dbReference type="PANTHER" id="PTHR31126:SF1">
    <property type="entry name" value="TYROSINE SPECIFIC PROTEIN PHOSPHATASES DOMAIN-CONTAINING PROTEIN"/>
    <property type="match status" value="1"/>
</dbReference>
<evidence type="ECO:0000313" key="2">
    <source>
        <dbReference type="EMBL" id="TID27040.1"/>
    </source>
</evidence>
<dbReference type="InterPro" id="IPR026893">
    <property type="entry name" value="Tyr/Ser_Pase_IphP-type"/>
</dbReference>
<dbReference type="PROSITE" id="PS00383">
    <property type="entry name" value="TYR_PHOSPHATASE_1"/>
    <property type="match status" value="1"/>
</dbReference>
<keyword evidence="3" id="KW-1185">Reference proteome</keyword>
<dbReference type="GO" id="GO:0004721">
    <property type="term" value="F:phosphoprotein phosphatase activity"/>
    <property type="evidence" value="ECO:0007669"/>
    <property type="project" value="InterPro"/>
</dbReference>
<dbReference type="AlphaFoldDB" id="A0A4Z1PE37"/>
<gene>
    <name evidence="2" type="ORF">E6O75_ATG01533</name>
</gene>